<evidence type="ECO:0000256" key="1">
    <source>
        <dbReference type="SAM" id="Phobius"/>
    </source>
</evidence>
<keyword evidence="1" id="KW-0472">Membrane</keyword>
<accession>A0A6B0U6X9</accession>
<organism evidence="2">
    <name type="scientific">Ixodes ricinus</name>
    <name type="common">Common tick</name>
    <name type="synonym">Acarus ricinus</name>
    <dbReference type="NCBI Taxonomy" id="34613"/>
    <lineage>
        <taxon>Eukaryota</taxon>
        <taxon>Metazoa</taxon>
        <taxon>Ecdysozoa</taxon>
        <taxon>Arthropoda</taxon>
        <taxon>Chelicerata</taxon>
        <taxon>Arachnida</taxon>
        <taxon>Acari</taxon>
        <taxon>Parasitiformes</taxon>
        <taxon>Ixodida</taxon>
        <taxon>Ixodoidea</taxon>
        <taxon>Ixodidae</taxon>
        <taxon>Ixodinae</taxon>
        <taxon>Ixodes</taxon>
    </lineage>
</organism>
<feature type="transmembrane region" description="Helical" evidence="1">
    <location>
        <begin position="34"/>
        <end position="56"/>
    </location>
</feature>
<name>A0A6B0U6X9_IXORI</name>
<keyword evidence="1" id="KW-1133">Transmembrane helix</keyword>
<reference evidence="2" key="1">
    <citation type="submission" date="2019-12" db="EMBL/GenBank/DDBJ databases">
        <title>An insight into the sialome of adult female Ixodes ricinus ticks feeding for 6 days.</title>
        <authorList>
            <person name="Perner J."/>
            <person name="Ribeiro J.M.C."/>
        </authorList>
    </citation>
    <scope>NUCLEOTIDE SEQUENCE</scope>
    <source>
        <strain evidence="2">Semi-engorged</strain>
        <tissue evidence="2">Salivary glands</tissue>
    </source>
</reference>
<dbReference type="EMBL" id="GIFC01001893">
    <property type="protein sequence ID" value="MXU83976.1"/>
    <property type="molecule type" value="Transcribed_RNA"/>
</dbReference>
<proteinExistence type="predicted"/>
<keyword evidence="1" id="KW-0812">Transmembrane</keyword>
<dbReference type="AlphaFoldDB" id="A0A6B0U6X9"/>
<evidence type="ECO:0000313" key="2">
    <source>
        <dbReference type="EMBL" id="MXU83976.1"/>
    </source>
</evidence>
<protein>
    <submittedName>
        <fullName evidence="2">Uncharacterized protein</fullName>
    </submittedName>
</protein>
<sequence length="78" mass="8679">MMLSSLATTAFWISFRLCFFIFGGPSGSALCRNVIIAYTCGVSSVAASLTSFSYLLQKLPCLELYKHRYSLLRPESEL</sequence>